<evidence type="ECO:0000313" key="2">
    <source>
        <dbReference type="Proteomes" id="UP001488805"/>
    </source>
</evidence>
<dbReference type="AlphaFoldDB" id="A0AAW1FUZ2"/>
<comment type="caution">
    <text evidence="1">The sequence shown here is derived from an EMBL/GenBank/DDBJ whole genome shotgun (WGS) entry which is preliminary data.</text>
</comment>
<name>A0AAW1FUZ2_ZOAVI</name>
<gene>
    <name evidence="1" type="ORF">VZT92_003816</name>
</gene>
<organism evidence="1 2">
    <name type="scientific">Zoarces viviparus</name>
    <name type="common">Viviparous eelpout</name>
    <name type="synonym">Blennius viviparus</name>
    <dbReference type="NCBI Taxonomy" id="48416"/>
    <lineage>
        <taxon>Eukaryota</taxon>
        <taxon>Metazoa</taxon>
        <taxon>Chordata</taxon>
        <taxon>Craniata</taxon>
        <taxon>Vertebrata</taxon>
        <taxon>Euteleostomi</taxon>
        <taxon>Actinopterygii</taxon>
        <taxon>Neopterygii</taxon>
        <taxon>Teleostei</taxon>
        <taxon>Neoteleostei</taxon>
        <taxon>Acanthomorphata</taxon>
        <taxon>Eupercaria</taxon>
        <taxon>Perciformes</taxon>
        <taxon>Cottioidei</taxon>
        <taxon>Zoarcales</taxon>
        <taxon>Zoarcidae</taxon>
        <taxon>Zoarcinae</taxon>
        <taxon>Zoarces</taxon>
    </lineage>
</organism>
<protein>
    <submittedName>
        <fullName evidence="1">Uncharacterized protein</fullName>
    </submittedName>
</protein>
<reference evidence="1 2" key="1">
    <citation type="journal article" date="2024" name="Genome Biol. Evol.">
        <title>Chromosome-level genome assembly of the viviparous eelpout Zoarces viviparus.</title>
        <authorList>
            <person name="Fuhrmann N."/>
            <person name="Brasseur M.V."/>
            <person name="Bakowski C.E."/>
            <person name="Podsiadlowski L."/>
            <person name="Prost S."/>
            <person name="Krehenwinkel H."/>
            <person name="Mayer C."/>
        </authorList>
    </citation>
    <scope>NUCLEOTIDE SEQUENCE [LARGE SCALE GENOMIC DNA]</scope>
    <source>
        <strain evidence="1">NO-MEL_2022_Ind0_liver</strain>
    </source>
</reference>
<accession>A0AAW1FUZ2</accession>
<evidence type="ECO:0000313" key="1">
    <source>
        <dbReference type="EMBL" id="KAK9538657.1"/>
    </source>
</evidence>
<dbReference type="EMBL" id="JBCEZU010000023">
    <property type="protein sequence ID" value="KAK9538657.1"/>
    <property type="molecule type" value="Genomic_DNA"/>
</dbReference>
<proteinExistence type="predicted"/>
<keyword evidence="2" id="KW-1185">Reference proteome</keyword>
<dbReference type="Proteomes" id="UP001488805">
    <property type="component" value="Unassembled WGS sequence"/>
</dbReference>
<sequence length="85" mass="9831">MKLKAVEEEEETLPRAPDSLKKEQVLSCSDLAKTYEISVELVVPSEMIYHTGEQQRRKGFLKSLEVKETLHQDKHSLMWLSETEA</sequence>